<dbReference type="WBParaSite" id="maker-PairedContig_1981-snap-gene-0.2-mRNA-1">
    <property type="protein sequence ID" value="maker-PairedContig_1981-snap-gene-0.2-mRNA-1"/>
    <property type="gene ID" value="maker-PairedContig_1981-snap-gene-0.2"/>
</dbReference>
<dbReference type="AlphaFoldDB" id="A0A1I8EGX3"/>
<protein>
    <submittedName>
        <fullName evidence="1">Uncharacterized protein</fullName>
    </submittedName>
</protein>
<sequence length="72" mass="8534">MKKSEKEKLSFTLNVRQMKYKFDNFSQSEHQSVLHYGSGFVRCDVRKTLFVMMFSNWQLSGWFAMLKLAISS</sequence>
<evidence type="ECO:0000313" key="1">
    <source>
        <dbReference type="WBParaSite" id="maker-PairedContig_1981-snap-gene-0.2-mRNA-1"/>
    </source>
</evidence>
<accession>A0A1I8EGX3</accession>
<name>A0A1I8EGX3_WUCBA</name>
<reference evidence="1" key="1">
    <citation type="submission" date="2016-11" db="UniProtKB">
        <authorList>
            <consortium name="WormBaseParasite"/>
        </authorList>
    </citation>
    <scope>IDENTIFICATION</scope>
    <source>
        <strain evidence="1">pt0022</strain>
    </source>
</reference>
<organism evidence="1">
    <name type="scientific">Wuchereria bancrofti</name>
    <dbReference type="NCBI Taxonomy" id="6293"/>
    <lineage>
        <taxon>Eukaryota</taxon>
        <taxon>Metazoa</taxon>
        <taxon>Ecdysozoa</taxon>
        <taxon>Nematoda</taxon>
        <taxon>Chromadorea</taxon>
        <taxon>Rhabditida</taxon>
        <taxon>Spirurina</taxon>
        <taxon>Spiruromorpha</taxon>
        <taxon>Filarioidea</taxon>
        <taxon>Onchocercidae</taxon>
        <taxon>Wuchereria</taxon>
    </lineage>
</organism>
<proteinExistence type="predicted"/>